<dbReference type="RefSeq" id="WP_209994010.1">
    <property type="nucleotide sequence ID" value="NZ_JBHSVQ010000001.1"/>
</dbReference>
<evidence type="ECO:0000256" key="1">
    <source>
        <dbReference type="SAM" id="Phobius"/>
    </source>
</evidence>
<name>A0ABW5F8F6_9BACL</name>
<feature type="transmembrane region" description="Helical" evidence="1">
    <location>
        <begin position="7"/>
        <end position="27"/>
    </location>
</feature>
<organism evidence="2 3">
    <name type="scientific">Paenibacillus rhizoplanae</name>
    <dbReference type="NCBI Taxonomy" id="1917181"/>
    <lineage>
        <taxon>Bacteria</taxon>
        <taxon>Bacillati</taxon>
        <taxon>Bacillota</taxon>
        <taxon>Bacilli</taxon>
        <taxon>Bacillales</taxon>
        <taxon>Paenibacillaceae</taxon>
        <taxon>Paenibacillus</taxon>
    </lineage>
</organism>
<dbReference type="Proteomes" id="UP001597448">
    <property type="component" value="Unassembled WGS sequence"/>
</dbReference>
<comment type="caution">
    <text evidence="2">The sequence shown here is derived from an EMBL/GenBank/DDBJ whole genome shotgun (WGS) entry which is preliminary data.</text>
</comment>
<proteinExistence type="predicted"/>
<accession>A0ABW5F8F6</accession>
<feature type="transmembrane region" description="Helical" evidence="1">
    <location>
        <begin position="39"/>
        <end position="63"/>
    </location>
</feature>
<keyword evidence="3" id="KW-1185">Reference proteome</keyword>
<keyword evidence="1" id="KW-0812">Transmembrane</keyword>
<keyword evidence="1" id="KW-1133">Transmembrane helix</keyword>
<sequence length="105" mass="12033">MVRPVRIIWISAVVVNIAGLALFVLLKNQWFFQGFFMDILNIMLLQMLGIPSVALIVVSLLLLKYYRKPPGWAGYTGIFIMIAALLWIAGYFLFFSWLMVFGNAR</sequence>
<evidence type="ECO:0000313" key="3">
    <source>
        <dbReference type="Proteomes" id="UP001597448"/>
    </source>
</evidence>
<evidence type="ECO:0000313" key="2">
    <source>
        <dbReference type="EMBL" id="MFD2411219.1"/>
    </source>
</evidence>
<dbReference type="EMBL" id="JBHUKY010000024">
    <property type="protein sequence ID" value="MFD2411219.1"/>
    <property type="molecule type" value="Genomic_DNA"/>
</dbReference>
<keyword evidence="1" id="KW-0472">Membrane</keyword>
<feature type="transmembrane region" description="Helical" evidence="1">
    <location>
        <begin position="75"/>
        <end position="100"/>
    </location>
</feature>
<gene>
    <name evidence="2" type="ORF">ACFSX3_15105</name>
</gene>
<protein>
    <submittedName>
        <fullName evidence="2">Uncharacterized protein</fullName>
    </submittedName>
</protein>
<reference evidence="3" key="1">
    <citation type="journal article" date="2019" name="Int. J. Syst. Evol. Microbiol.">
        <title>The Global Catalogue of Microorganisms (GCM) 10K type strain sequencing project: providing services to taxonomists for standard genome sequencing and annotation.</title>
        <authorList>
            <consortium name="The Broad Institute Genomics Platform"/>
            <consortium name="The Broad Institute Genome Sequencing Center for Infectious Disease"/>
            <person name="Wu L."/>
            <person name="Ma J."/>
        </authorList>
    </citation>
    <scope>NUCLEOTIDE SEQUENCE [LARGE SCALE GENOMIC DNA]</scope>
    <source>
        <strain evidence="3">CCM 8725</strain>
    </source>
</reference>